<dbReference type="InterPro" id="IPR038731">
    <property type="entry name" value="RgtA/B/C-like"/>
</dbReference>
<gene>
    <name evidence="3" type="ORF">UV74_C0013G0371</name>
</gene>
<keyword evidence="1" id="KW-0472">Membrane</keyword>
<accession>A0A0G1DHT2</accession>
<dbReference type="EMBL" id="LCFQ01000013">
    <property type="protein sequence ID" value="KKS97249.1"/>
    <property type="molecule type" value="Genomic_DNA"/>
</dbReference>
<feature type="transmembrane region" description="Helical" evidence="1">
    <location>
        <begin position="283"/>
        <end position="302"/>
    </location>
</feature>
<dbReference type="STRING" id="1618578.UV74_C0013G0371"/>
<feature type="transmembrane region" description="Helical" evidence="1">
    <location>
        <begin position="362"/>
        <end position="384"/>
    </location>
</feature>
<feature type="transmembrane region" description="Helical" evidence="1">
    <location>
        <begin position="116"/>
        <end position="134"/>
    </location>
</feature>
<evidence type="ECO:0000259" key="2">
    <source>
        <dbReference type="Pfam" id="PF13231"/>
    </source>
</evidence>
<organism evidence="3 4">
    <name type="scientific">Candidatus Woesebacteria bacterium GW2011_GWB1_43_14</name>
    <dbReference type="NCBI Taxonomy" id="1618578"/>
    <lineage>
        <taxon>Bacteria</taxon>
        <taxon>Candidatus Woeseibacteriota</taxon>
    </lineage>
</organism>
<feature type="transmembrane region" description="Helical" evidence="1">
    <location>
        <begin position="164"/>
        <end position="180"/>
    </location>
</feature>
<proteinExistence type="predicted"/>
<keyword evidence="1" id="KW-1133">Transmembrane helix</keyword>
<sequence>MDRHTKVILLSIILLGFGLRALWLHHSPPALNWDEVALGYNSYSLSKTGRDEFGYKLPILLRSFDDYKSSAYAYFSIPFIYFLGLNEISVRLLSSLSGTMIIVVTYFLAKNLTNNRIVGMFASLAISISPWAIFFSRAAFEANLALLFYLAGVYCLIINSKSPGKHLVSAVFLLSLSIYSYHSEKILAPITFILFMFTNHFLIRKNQKTILLFLLTLLPLAIIYFNNPETTSRMSSTSLYHALKRNSDLSPSSLVNAIYSRYLSYFSPINLFVRGTGEPTQQISGFAEFYSFWFFFWVAGIINIIKNPKKYKNLALLTIISPLPAILTWNWFYPARVLPLFVFFTIIISIGFVSIARHKLALLFIVPLTIMSLTHLIGSITYIFPGTSKGAWQFGMKEIITESSKVEGDYNRIIFETRTAQPHIFILFYSNYSPDKYQKEIKKIADNPKGRKDFNFGKYEFRDVYWFRQDEYAKDTLLVGPPSSLPLEEVRLNKEVDRIIVVKDKEGNVLAHIVGMK</sequence>
<dbReference type="AlphaFoldDB" id="A0A0G1DHT2"/>
<feature type="transmembrane region" description="Helical" evidence="1">
    <location>
        <begin position="314"/>
        <end position="332"/>
    </location>
</feature>
<feature type="transmembrane region" description="Helical" evidence="1">
    <location>
        <begin position="88"/>
        <end position="109"/>
    </location>
</feature>
<protein>
    <recommendedName>
        <fullName evidence="2">Glycosyltransferase RgtA/B/C/D-like domain-containing protein</fullName>
    </recommendedName>
</protein>
<name>A0A0G1DHT2_9BACT</name>
<feature type="transmembrane region" description="Helical" evidence="1">
    <location>
        <begin position="210"/>
        <end position="227"/>
    </location>
</feature>
<feature type="transmembrane region" description="Helical" evidence="1">
    <location>
        <begin position="7"/>
        <end position="25"/>
    </location>
</feature>
<feature type="transmembrane region" description="Helical" evidence="1">
    <location>
        <begin position="186"/>
        <end position="203"/>
    </location>
</feature>
<keyword evidence="1" id="KW-0812">Transmembrane</keyword>
<dbReference type="Proteomes" id="UP000034090">
    <property type="component" value="Unassembled WGS sequence"/>
</dbReference>
<reference evidence="3 4" key="1">
    <citation type="journal article" date="2015" name="Nature">
        <title>rRNA introns, odd ribosomes, and small enigmatic genomes across a large radiation of phyla.</title>
        <authorList>
            <person name="Brown C.T."/>
            <person name="Hug L.A."/>
            <person name="Thomas B.C."/>
            <person name="Sharon I."/>
            <person name="Castelle C.J."/>
            <person name="Singh A."/>
            <person name="Wilkins M.J."/>
            <person name="Williams K.H."/>
            <person name="Banfield J.F."/>
        </authorList>
    </citation>
    <scope>NUCLEOTIDE SEQUENCE [LARGE SCALE GENOMIC DNA]</scope>
</reference>
<evidence type="ECO:0000256" key="1">
    <source>
        <dbReference type="SAM" id="Phobius"/>
    </source>
</evidence>
<feature type="transmembrane region" description="Helical" evidence="1">
    <location>
        <begin position="338"/>
        <end position="355"/>
    </location>
</feature>
<dbReference type="Pfam" id="PF13231">
    <property type="entry name" value="PMT_2"/>
    <property type="match status" value="1"/>
</dbReference>
<evidence type="ECO:0000313" key="4">
    <source>
        <dbReference type="Proteomes" id="UP000034090"/>
    </source>
</evidence>
<feature type="transmembrane region" description="Helical" evidence="1">
    <location>
        <begin position="140"/>
        <end position="157"/>
    </location>
</feature>
<feature type="domain" description="Glycosyltransferase RgtA/B/C/D-like" evidence="2">
    <location>
        <begin position="79"/>
        <end position="222"/>
    </location>
</feature>
<comment type="caution">
    <text evidence="3">The sequence shown here is derived from an EMBL/GenBank/DDBJ whole genome shotgun (WGS) entry which is preliminary data.</text>
</comment>
<evidence type="ECO:0000313" key="3">
    <source>
        <dbReference type="EMBL" id="KKS97249.1"/>
    </source>
</evidence>